<dbReference type="HOGENOM" id="CLU_3099052_0_0_0"/>
<protein>
    <submittedName>
        <fullName evidence="1">Uncharacterized protein</fullName>
    </submittedName>
</protein>
<dbReference type="Proteomes" id="UP000027982">
    <property type="component" value="Chromosome"/>
</dbReference>
<gene>
    <name evidence="1" type="ORF">OP10G_4032</name>
</gene>
<dbReference type="AlphaFoldDB" id="A0A068NX89"/>
<evidence type="ECO:0000313" key="1">
    <source>
        <dbReference type="EMBL" id="AIE87400.1"/>
    </source>
</evidence>
<organism evidence="1 2">
    <name type="scientific">Fimbriimonas ginsengisoli Gsoil 348</name>
    <dbReference type="NCBI Taxonomy" id="661478"/>
    <lineage>
        <taxon>Bacteria</taxon>
        <taxon>Bacillati</taxon>
        <taxon>Armatimonadota</taxon>
        <taxon>Fimbriimonadia</taxon>
        <taxon>Fimbriimonadales</taxon>
        <taxon>Fimbriimonadaceae</taxon>
        <taxon>Fimbriimonas</taxon>
    </lineage>
</organism>
<evidence type="ECO:0000313" key="2">
    <source>
        <dbReference type="Proteomes" id="UP000027982"/>
    </source>
</evidence>
<sequence>MAACVAAIGAAVAITFFVKKTRSRRPSAVVDRCLRAVDELESRIITSAARA</sequence>
<dbReference type="EMBL" id="CP007139">
    <property type="protein sequence ID" value="AIE87400.1"/>
    <property type="molecule type" value="Genomic_DNA"/>
</dbReference>
<name>A0A068NX89_FIMGI</name>
<accession>A0A068NX89</accession>
<dbReference type="STRING" id="661478.OP10G_4032"/>
<dbReference type="KEGG" id="fgi:OP10G_4032"/>
<keyword evidence="2" id="KW-1185">Reference proteome</keyword>
<proteinExistence type="predicted"/>
<reference evidence="1 2" key="1">
    <citation type="journal article" date="2014" name="PLoS ONE">
        <title>The first complete genome sequence of the class fimbriimonadia in the phylum armatimonadetes.</title>
        <authorList>
            <person name="Hu Z.Y."/>
            <person name="Wang Y.Z."/>
            <person name="Im W.T."/>
            <person name="Wang S.Y."/>
            <person name="Zhao G.P."/>
            <person name="Zheng H.J."/>
            <person name="Quan Z.X."/>
        </authorList>
    </citation>
    <scope>NUCLEOTIDE SEQUENCE [LARGE SCALE GENOMIC DNA]</scope>
    <source>
        <strain evidence="1">Gsoil 348</strain>
    </source>
</reference>